<evidence type="ECO:0000259" key="12">
    <source>
        <dbReference type="Pfam" id="PF16187"/>
    </source>
</evidence>
<dbReference type="MEROPS" id="M16.A08"/>
<dbReference type="OrthoDB" id="952271at2759"/>
<dbReference type="Gene3D" id="3.30.830.10">
    <property type="entry name" value="Metalloenzyme, LuxS/M16 peptidase-like"/>
    <property type="match status" value="4"/>
</dbReference>
<accession>Q240X2</accession>
<dbReference type="Pfam" id="PF16187">
    <property type="entry name" value="Peptidase_M16_M"/>
    <property type="match status" value="2"/>
</dbReference>
<keyword evidence="4" id="KW-0479">Metal-binding</keyword>
<dbReference type="SUPFAM" id="SSF63411">
    <property type="entry name" value="LuxS/MPP-like metallohydrolase"/>
    <property type="match status" value="4"/>
</dbReference>
<dbReference type="GO" id="GO:0004222">
    <property type="term" value="F:metalloendopeptidase activity"/>
    <property type="evidence" value="ECO:0007669"/>
    <property type="project" value="InterPro"/>
</dbReference>
<feature type="domain" description="Peptidase M16 N-terminal" evidence="10">
    <location>
        <begin position="30"/>
        <end position="153"/>
    </location>
</feature>
<dbReference type="InterPro" id="IPR032632">
    <property type="entry name" value="Peptidase_M16_M"/>
</dbReference>
<dbReference type="STRING" id="312017.Q240X2"/>
<evidence type="ECO:0000259" key="10">
    <source>
        <dbReference type="Pfam" id="PF00675"/>
    </source>
</evidence>
<evidence type="ECO:0000259" key="13">
    <source>
        <dbReference type="Pfam" id="PF22456"/>
    </source>
</evidence>
<evidence type="ECO:0000256" key="4">
    <source>
        <dbReference type="ARBA" id="ARBA00022723"/>
    </source>
</evidence>
<dbReference type="FunFam" id="3.30.830.10:FF:000005">
    <property type="entry name" value="nardilysin isoform X1"/>
    <property type="match status" value="1"/>
</dbReference>
<protein>
    <submittedName>
        <fullName evidence="14">Insulin-degrading enzyme</fullName>
    </submittedName>
</protein>
<dbReference type="GO" id="GO:0046872">
    <property type="term" value="F:metal ion binding"/>
    <property type="evidence" value="ECO:0007669"/>
    <property type="project" value="UniProtKB-KW"/>
</dbReference>
<dbReference type="Proteomes" id="UP000009168">
    <property type="component" value="Unassembled WGS sequence"/>
</dbReference>
<dbReference type="FunFam" id="3.30.830.10:FF:000012">
    <property type="entry name" value="Protease 3"/>
    <property type="match status" value="1"/>
</dbReference>
<dbReference type="InterPro" id="IPR054734">
    <property type="entry name" value="PqqF-like_C_4"/>
</dbReference>
<evidence type="ECO:0000256" key="3">
    <source>
        <dbReference type="ARBA" id="ARBA00022670"/>
    </source>
</evidence>
<evidence type="ECO:0000256" key="9">
    <source>
        <dbReference type="SAM" id="MobiDB-lite"/>
    </source>
</evidence>
<organism evidence="14 15">
    <name type="scientific">Tetrahymena thermophila (strain SB210)</name>
    <dbReference type="NCBI Taxonomy" id="312017"/>
    <lineage>
        <taxon>Eukaryota</taxon>
        <taxon>Sar</taxon>
        <taxon>Alveolata</taxon>
        <taxon>Ciliophora</taxon>
        <taxon>Intramacronucleata</taxon>
        <taxon>Oligohymenophorea</taxon>
        <taxon>Hymenostomatida</taxon>
        <taxon>Tetrahymenina</taxon>
        <taxon>Tetrahymenidae</taxon>
        <taxon>Tetrahymena</taxon>
    </lineage>
</organism>
<dbReference type="AlphaFoldDB" id="Q240X2"/>
<feature type="compositionally biased region" description="Polar residues" evidence="9">
    <location>
        <begin position="506"/>
        <end position="520"/>
    </location>
</feature>
<feature type="domain" description="Peptidase M16 middle/third" evidence="12">
    <location>
        <begin position="594"/>
        <end position="838"/>
    </location>
</feature>
<feature type="domain" description="Coenzyme PQQ synthesis protein F-like C-terminal lobe" evidence="13">
    <location>
        <begin position="953"/>
        <end position="1047"/>
    </location>
</feature>
<name>Q240X2_TETTS</name>
<evidence type="ECO:0000256" key="8">
    <source>
        <dbReference type="RuleBase" id="RU004447"/>
    </source>
</evidence>
<evidence type="ECO:0000256" key="6">
    <source>
        <dbReference type="ARBA" id="ARBA00022833"/>
    </source>
</evidence>
<dbReference type="InterPro" id="IPR007863">
    <property type="entry name" value="Peptidase_M16_C"/>
</dbReference>
<dbReference type="PROSITE" id="PS00143">
    <property type="entry name" value="INSULINASE"/>
    <property type="match status" value="1"/>
</dbReference>
<keyword evidence="7" id="KW-0482">Metalloprotease</keyword>
<feature type="domain" description="Peptidase M16 middle/third" evidence="12">
    <location>
        <begin position="380"/>
        <end position="448"/>
    </location>
</feature>
<dbReference type="InterPro" id="IPR011765">
    <property type="entry name" value="Pept_M16_N"/>
</dbReference>
<dbReference type="PANTHER" id="PTHR43690:SF18">
    <property type="entry name" value="INSULIN-DEGRADING ENZYME-RELATED"/>
    <property type="match status" value="1"/>
</dbReference>
<comment type="similarity">
    <text evidence="2 8">Belongs to the peptidase M16 family.</text>
</comment>
<evidence type="ECO:0000259" key="11">
    <source>
        <dbReference type="Pfam" id="PF05193"/>
    </source>
</evidence>
<keyword evidence="15" id="KW-1185">Reference proteome</keyword>
<reference evidence="15" key="1">
    <citation type="journal article" date="2006" name="PLoS Biol.">
        <title>Macronuclear genome sequence of the ciliate Tetrahymena thermophila, a model eukaryote.</title>
        <authorList>
            <person name="Eisen J.A."/>
            <person name="Coyne R.S."/>
            <person name="Wu M."/>
            <person name="Wu D."/>
            <person name="Thiagarajan M."/>
            <person name="Wortman J.R."/>
            <person name="Badger J.H."/>
            <person name="Ren Q."/>
            <person name="Amedeo P."/>
            <person name="Jones K.M."/>
            <person name="Tallon L.J."/>
            <person name="Delcher A.L."/>
            <person name="Salzberg S.L."/>
            <person name="Silva J.C."/>
            <person name="Haas B.J."/>
            <person name="Majoros W.H."/>
            <person name="Farzad M."/>
            <person name="Carlton J.M."/>
            <person name="Smith R.K. Jr."/>
            <person name="Garg J."/>
            <person name="Pearlman R.E."/>
            <person name="Karrer K.M."/>
            <person name="Sun L."/>
            <person name="Manning G."/>
            <person name="Elde N.C."/>
            <person name="Turkewitz A.P."/>
            <person name="Asai D.J."/>
            <person name="Wilkes D.E."/>
            <person name="Wang Y."/>
            <person name="Cai H."/>
            <person name="Collins K."/>
            <person name="Stewart B.A."/>
            <person name="Lee S.R."/>
            <person name="Wilamowska K."/>
            <person name="Weinberg Z."/>
            <person name="Ruzzo W.L."/>
            <person name="Wloga D."/>
            <person name="Gaertig J."/>
            <person name="Frankel J."/>
            <person name="Tsao C.-C."/>
            <person name="Gorovsky M.A."/>
            <person name="Keeling P.J."/>
            <person name="Waller R.F."/>
            <person name="Patron N.J."/>
            <person name="Cherry J.M."/>
            <person name="Stover N.A."/>
            <person name="Krieger C.J."/>
            <person name="del Toro C."/>
            <person name="Ryder H.F."/>
            <person name="Williamson S.C."/>
            <person name="Barbeau R.A."/>
            <person name="Hamilton E.P."/>
            <person name="Orias E."/>
        </authorList>
    </citation>
    <scope>NUCLEOTIDE SEQUENCE [LARGE SCALE GENOMIC DNA]</scope>
    <source>
        <strain evidence="15">SB210</strain>
    </source>
</reference>
<evidence type="ECO:0000256" key="7">
    <source>
        <dbReference type="ARBA" id="ARBA00023049"/>
    </source>
</evidence>
<dbReference type="InterPro" id="IPR001431">
    <property type="entry name" value="Pept_M16_Zn_BS"/>
</dbReference>
<evidence type="ECO:0000313" key="15">
    <source>
        <dbReference type="Proteomes" id="UP000009168"/>
    </source>
</evidence>
<sequence length="1152" mass="135287">MKQNTIVQIDKSPNDDRQYLGFELQNGIKVMVISDSHAEKSAASLDVQVGQLQDPEEYQGLAHFCEHMLFMGTAKYPLQNEYSQYLSQNGGSDNAYTDILNTNYYFDVKSDAFEEALDRFSQFFISPLFDETCVEKEINAIENEHQMNVSEDSSRLWGIFKALAKEGTKFRQYGGGCLQTLQKENIREELLKFYEKYYSAHKMNLVIYGQESIEVLKNLAIKYFSTIQNKEKEQISDEQMKEMELEKIHPFPREQLCKLVKIIPIKDEDIIEFCWVVEDQQQYCNIKPDDYLTHIFGHEGKNSLLSLLLDEGLAVELTSYSENCMNLFTIIGFNITLTQRGFFEYKRVCHAVFNYIQVLKKEVANKEAYEEVKDIEAINFRFLERIAISEYVTKIADGLHWIPMTKILKMRYDFQKYDEIIIQKLIDSLTLDNIIIYLSSKSFDSQFSKSFNTSQQDLDTVIDSSQVLTKKAQELIETHCHNHSITHPHGSAAAQKVKKDKELTQEDQASSYDTDQNQLDSHGGESPKLKSPQISARKYSKSVAKKSYTIEEEFEDFDDENHIYSMLNRKFSYLSQKSETNDGDEEYQDNRSDENFNYANAKQNNSKSDDDSFITEKYLGARYLVSEIPEDIKSSYNTEYKPLYSKKKLGLPVKNLFIPKNFDILPKTDDTSSASKYPIKIFESEMSELYYKQDDTFFICKTYCDLFIFTNDCNQSKTAKSFVLQEIWLILFENYVNETKYLAQMANIDLKFEQHYTSFKVRIKGYSDKIGVLFEEFLKLFKSFNPADEGQRLFSTFYERQMSDYDNYYRDAPHSIITDLSKNCLLSTGKFTIKQKIMALKEIRLYDIVEFHKQWLSHTRLESLIMGNISKEEAISWIQKAENTMKTLRNIFGILQKSDIPLIKPNKILPNTTNKLDFLINEKEFNPEETNSCLQSHYQRGPESVESRVMMKLIQNYLSEPLFNQLRTNEKLGYIVWCWDETFRGVSGFSFLVQSSVCSPMHIQNRLEEFLVNMRKELRQLSQEKFENMKHSILIKLTEKPKTLHREFLSMSEEILLHKFVFDRKERIPHILEAITINDLINDFDNLFFEQKKKLEIHIITNDHKEEQEQLEQERLKQEDIFILQDDTHLKQFCQQIDSLYYDYSSPVQLQF</sequence>
<dbReference type="InterPro" id="IPR050626">
    <property type="entry name" value="Peptidase_M16"/>
</dbReference>
<dbReference type="Pfam" id="PF22456">
    <property type="entry name" value="PqqF-like_C_4"/>
    <property type="match status" value="1"/>
</dbReference>
<keyword evidence="3" id="KW-0645">Protease</keyword>
<dbReference type="HOGENOM" id="CLU_004639_1_1_1"/>
<dbReference type="GO" id="GO:0006508">
    <property type="term" value="P:proteolysis"/>
    <property type="evidence" value="ECO:0007669"/>
    <property type="project" value="UniProtKB-KW"/>
</dbReference>
<evidence type="ECO:0000256" key="2">
    <source>
        <dbReference type="ARBA" id="ARBA00007261"/>
    </source>
</evidence>
<dbReference type="Pfam" id="PF00675">
    <property type="entry name" value="Peptidase_M16"/>
    <property type="match status" value="1"/>
</dbReference>
<dbReference type="GO" id="GO:0005737">
    <property type="term" value="C:cytoplasm"/>
    <property type="evidence" value="ECO:0007669"/>
    <property type="project" value="UniProtKB-ARBA"/>
</dbReference>
<keyword evidence="6" id="KW-0862">Zinc</keyword>
<dbReference type="RefSeq" id="XP_001022537.3">
    <property type="nucleotide sequence ID" value="XM_001022537.3"/>
</dbReference>
<dbReference type="GeneID" id="7822935"/>
<evidence type="ECO:0000313" key="14">
    <source>
        <dbReference type="EMBL" id="EAS02292.3"/>
    </source>
</evidence>
<evidence type="ECO:0000256" key="5">
    <source>
        <dbReference type="ARBA" id="ARBA00022801"/>
    </source>
</evidence>
<dbReference type="eggNOG" id="KOG0959">
    <property type="taxonomic scope" value="Eukaryota"/>
</dbReference>
<proteinExistence type="inferred from homology"/>
<feature type="region of interest" description="Disordered" evidence="9">
    <location>
        <begin position="483"/>
        <end position="536"/>
    </location>
</feature>
<keyword evidence="5" id="KW-0378">Hydrolase</keyword>
<comment type="cofactor">
    <cofactor evidence="1">
        <name>Zn(2+)</name>
        <dbReference type="ChEBI" id="CHEBI:29105"/>
    </cofactor>
</comment>
<dbReference type="InterPro" id="IPR011249">
    <property type="entry name" value="Metalloenz_LuxS/M16"/>
</dbReference>
<dbReference type="InParanoid" id="Q240X2"/>
<dbReference type="PANTHER" id="PTHR43690">
    <property type="entry name" value="NARDILYSIN"/>
    <property type="match status" value="1"/>
</dbReference>
<dbReference type="EMBL" id="GG662540">
    <property type="protein sequence ID" value="EAS02292.3"/>
    <property type="molecule type" value="Genomic_DNA"/>
</dbReference>
<gene>
    <name evidence="14" type="ORF">TTHERM_00624110</name>
</gene>
<evidence type="ECO:0000256" key="1">
    <source>
        <dbReference type="ARBA" id="ARBA00001947"/>
    </source>
</evidence>
<dbReference type="KEGG" id="tet:TTHERM_00624110"/>
<dbReference type="Pfam" id="PF05193">
    <property type="entry name" value="Peptidase_M16_C"/>
    <property type="match status" value="1"/>
</dbReference>
<feature type="domain" description="Peptidase M16 C-terminal" evidence="11">
    <location>
        <begin position="187"/>
        <end position="374"/>
    </location>
</feature>